<evidence type="ECO:0000259" key="2">
    <source>
        <dbReference type="PROSITE" id="PS50132"/>
    </source>
</evidence>
<dbReference type="OrthoDB" id="196547at2759"/>
<dbReference type="InterPro" id="IPR044926">
    <property type="entry name" value="RGS_subdomain_2"/>
</dbReference>
<feature type="domain" description="RGS" evidence="2">
    <location>
        <begin position="476"/>
        <end position="536"/>
    </location>
</feature>
<feature type="transmembrane region" description="Helical" evidence="1">
    <location>
        <begin position="258"/>
        <end position="279"/>
    </location>
</feature>
<name>A0A8H3LNU4_9GLOM</name>
<evidence type="ECO:0000313" key="4">
    <source>
        <dbReference type="Proteomes" id="UP000615446"/>
    </source>
</evidence>
<evidence type="ECO:0000256" key="1">
    <source>
        <dbReference type="SAM" id="Phobius"/>
    </source>
</evidence>
<keyword evidence="1" id="KW-0812">Transmembrane</keyword>
<protein>
    <recommendedName>
        <fullName evidence="2">RGS domain-containing protein</fullName>
    </recommendedName>
</protein>
<feature type="transmembrane region" description="Helical" evidence="1">
    <location>
        <begin position="285"/>
        <end position="309"/>
    </location>
</feature>
<accession>A0A8H3LNU4</accession>
<dbReference type="Gene3D" id="1.10.167.10">
    <property type="entry name" value="Regulator of G-protein Signalling 4, domain 2"/>
    <property type="match status" value="1"/>
</dbReference>
<dbReference type="EMBL" id="BLAL01000191">
    <property type="protein sequence ID" value="GES89822.1"/>
    <property type="molecule type" value="Genomic_DNA"/>
</dbReference>
<dbReference type="Proteomes" id="UP000615446">
    <property type="component" value="Unassembled WGS sequence"/>
</dbReference>
<reference evidence="3" key="1">
    <citation type="submission" date="2019-10" db="EMBL/GenBank/DDBJ databases">
        <title>Conservation and host-specific expression of non-tandemly repeated heterogenous ribosome RNA gene in arbuscular mycorrhizal fungi.</title>
        <authorList>
            <person name="Maeda T."/>
            <person name="Kobayashi Y."/>
            <person name="Nakagawa T."/>
            <person name="Ezawa T."/>
            <person name="Yamaguchi K."/>
            <person name="Bino T."/>
            <person name="Nishimoto Y."/>
            <person name="Shigenobu S."/>
            <person name="Kawaguchi M."/>
        </authorList>
    </citation>
    <scope>NUCLEOTIDE SEQUENCE</scope>
    <source>
        <strain evidence="3">HR1</strain>
    </source>
</reference>
<dbReference type="SUPFAM" id="SSF48097">
    <property type="entry name" value="Regulator of G-protein signaling, RGS"/>
    <property type="match status" value="1"/>
</dbReference>
<proteinExistence type="predicted"/>
<keyword evidence="1" id="KW-0472">Membrane</keyword>
<feature type="transmembrane region" description="Helical" evidence="1">
    <location>
        <begin position="18"/>
        <end position="38"/>
    </location>
</feature>
<dbReference type="InterPro" id="IPR016137">
    <property type="entry name" value="RGS"/>
</dbReference>
<dbReference type="AlphaFoldDB" id="A0A8H3LNU4"/>
<evidence type="ECO:0000313" key="3">
    <source>
        <dbReference type="EMBL" id="GES89822.1"/>
    </source>
</evidence>
<feature type="transmembrane region" description="Helical" evidence="1">
    <location>
        <begin position="223"/>
        <end position="246"/>
    </location>
</feature>
<organism evidence="3 4">
    <name type="scientific">Rhizophagus clarus</name>
    <dbReference type="NCBI Taxonomy" id="94130"/>
    <lineage>
        <taxon>Eukaryota</taxon>
        <taxon>Fungi</taxon>
        <taxon>Fungi incertae sedis</taxon>
        <taxon>Mucoromycota</taxon>
        <taxon>Glomeromycotina</taxon>
        <taxon>Glomeromycetes</taxon>
        <taxon>Glomerales</taxon>
        <taxon>Glomeraceae</taxon>
        <taxon>Rhizophagus</taxon>
    </lineage>
</organism>
<dbReference type="Pfam" id="PF00615">
    <property type="entry name" value="RGS"/>
    <property type="match status" value="1"/>
</dbReference>
<gene>
    <name evidence="3" type="ORF">RCL2_001670000</name>
</gene>
<feature type="transmembrane region" description="Helical" evidence="1">
    <location>
        <begin position="88"/>
        <end position="110"/>
    </location>
</feature>
<feature type="transmembrane region" description="Helical" evidence="1">
    <location>
        <begin position="59"/>
        <end position="76"/>
    </location>
</feature>
<feature type="transmembrane region" description="Helical" evidence="1">
    <location>
        <begin position="180"/>
        <end position="203"/>
    </location>
</feature>
<sequence length="547" mass="63028">MENNIKAAGGPPIWREELYTTLGFLSFLYLTTTTVFFYNRRRKIADIRYRPLRLNILNVVATVTLCVMICLKSAFYPKYPCVFNHWPAYIGFFLYDSSVTCRVISFSWIAKYNLAKLRLSVAYTPHQTTFNFNNNSNNNINNFINSPKSPGIKERLEKDFPGVKLMNRLKKFKHFTTDKWLTYWIICPMMAIALTIATVEQLVLHNISIIPLNVNCPPVEIEFFPLIILNGTFLFIIIPFLIYLIFNIRDAYGLRNELMVTLISGAIAYIAYFLIEIVIPQLKNYVGNLMLAWLTFIICHTLSITIPLIQSFKHKVYAVPPSIKSSARVLKRSLSTTKNNQNHVINISEDGKSKRYIRFEKVLEDSELFELYKVCTAACFCTELILFLREYQFLKSLVVHCCTPSNKEILPPPTPKLHITETGHVLFSDNSDLLNSSTATLVSPSFITTPCTKSITETVSAATWIPMPIELHTDYKNFYETFFDSDSDLAINFPGSLLNDIKGMVKNENYELTMYEQAREEVLNLLYRNTFERFLKMYGSEVEKKGI</sequence>
<dbReference type="PROSITE" id="PS50132">
    <property type="entry name" value="RGS"/>
    <property type="match status" value="1"/>
</dbReference>
<keyword evidence="1" id="KW-1133">Transmembrane helix</keyword>
<dbReference type="InterPro" id="IPR036305">
    <property type="entry name" value="RGS_sf"/>
</dbReference>
<comment type="caution">
    <text evidence="3">The sequence shown here is derived from an EMBL/GenBank/DDBJ whole genome shotgun (WGS) entry which is preliminary data.</text>
</comment>